<dbReference type="InterPro" id="IPR050131">
    <property type="entry name" value="Peptidase_S8_subtilisin-like"/>
</dbReference>
<proteinExistence type="inferred from homology"/>
<dbReference type="Pfam" id="PF00082">
    <property type="entry name" value="Peptidase_S8"/>
    <property type="match status" value="1"/>
</dbReference>
<feature type="domain" description="Peptidase S8/S53" evidence="7">
    <location>
        <begin position="174"/>
        <end position="450"/>
    </location>
</feature>
<dbReference type="Gene3D" id="2.60.40.1120">
    <property type="entry name" value="Carboxypeptidase-like, regulatory domain"/>
    <property type="match status" value="3"/>
</dbReference>
<evidence type="ECO:0000256" key="5">
    <source>
        <dbReference type="PROSITE-ProRule" id="PRU01240"/>
    </source>
</evidence>
<dbReference type="PANTHER" id="PTHR43806:SF11">
    <property type="entry name" value="CEREVISIN-RELATED"/>
    <property type="match status" value="1"/>
</dbReference>
<dbReference type="SUPFAM" id="SSF52743">
    <property type="entry name" value="Subtilisin-like"/>
    <property type="match status" value="1"/>
</dbReference>
<gene>
    <name evidence="8" type="ORF">Ssi02_23900</name>
</gene>
<dbReference type="SUPFAM" id="SSF49452">
    <property type="entry name" value="Starch-binding domain-like"/>
    <property type="match status" value="1"/>
</dbReference>
<comment type="similarity">
    <text evidence="1 5">Belongs to the peptidase S8 family.</text>
</comment>
<keyword evidence="9" id="KW-1185">Reference proteome</keyword>
<name>A0A919RGW2_9ACTN</name>
<dbReference type="AlphaFoldDB" id="A0A919RGW2"/>
<dbReference type="Proteomes" id="UP000606172">
    <property type="component" value="Unassembled WGS sequence"/>
</dbReference>
<feature type="chain" id="PRO_5036881036" evidence="6">
    <location>
        <begin position="30"/>
        <end position="912"/>
    </location>
</feature>
<dbReference type="SUPFAM" id="SSF49464">
    <property type="entry name" value="Carboxypeptidase regulatory domain-like"/>
    <property type="match status" value="2"/>
</dbReference>
<evidence type="ECO:0000256" key="4">
    <source>
        <dbReference type="ARBA" id="ARBA00022825"/>
    </source>
</evidence>
<keyword evidence="6" id="KW-0732">Signal</keyword>
<evidence type="ECO:0000256" key="1">
    <source>
        <dbReference type="ARBA" id="ARBA00011073"/>
    </source>
</evidence>
<dbReference type="GO" id="GO:0004252">
    <property type="term" value="F:serine-type endopeptidase activity"/>
    <property type="evidence" value="ECO:0007669"/>
    <property type="project" value="InterPro"/>
</dbReference>
<dbReference type="InterPro" id="IPR013784">
    <property type="entry name" value="Carb-bd-like_fold"/>
</dbReference>
<accession>A0A919RGW2</accession>
<feature type="signal peptide" evidence="6">
    <location>
        <begin position="1"/>
        <end position="29"/>
    </location>
</feature>
<comment type="caution">
    <text evidence="8">The sequence shown here is derived from an EMBL/GenBank/DDBJ whole genome shotgun (WGS) entry which is preliminary data.</text>
</comment>
<evidence type="ECO:0000256" key="2">
    <source>
        <dbReference type="ARBA" id="ARBA00022670"/>
    </source>
</evidence>
<evidence type="ECO:0000313" key="9">
    <source>
        <dbReference type="Proteomes" id="UP000606172"/>
    </source>
</evidence>
<dbReference type="EMBL" id="BOOW01000014">
    <property type="protein sequence ID" value="GII92159.1"/>
    <property type="molecule type" value="Genomic_DNA"/>
</dbReference>
<dbReference type="RefSeq" id="WP_204024740.1">
    <property type="nucleotide sequence ID" value="NZ_BOOW01000014.1"/>
</dbReference>
<dbReference type="Gene3D" id="3.40.50.200">
    <property type="entry name" value="Peptidase S8/S53 domain"/>
    <property type="match status" value="1"/>
</dbReference>
<dbReference type="PANTHER" id="PTHR43806">
    <property type="entry name" value="PEPTIDASE S8"/>
    <property type="match status" value="1"/>
</dbReference>
<evidence type="ECO:0000256" key="6">
    <source>
        <dbReference type="SAM" id="SignalP"/>
    </source>
</evidence>
<dbReference type="InterPro" id="IPR008969">
    <property type="entry name" value="CarboxyPept-like_regulatory"/>
</dbReference>
<sequence length="912" mass="96575">MFNSSGRWRAALTATAAFALLLPAGVAHAAPESAKINKAVLADGKTSSFLVRLKDQADLTTALKATSKPEKTREVYQAKVEFAASSQAGLQRMLTEQKVEFTPFWAVNALKVVGDADLARQIAKLPEVESIEPNVAVNPPPTFPATAHPKVNGVEWNLDRIGAPRVWNEFGTRGEGIVVGNIGLGVKFDHPALATQYRGRKADGSVDHNYSWGDVARICPSADPCDVRGGNDTRYTSVMVGEEGADTIGVAPGAKWIAASGCRFNPCDFASVLAAGEWMLAPTDLGGRNPRPDLAPDILTTNLIYSPSAGGEGFRALQKQLLDAWVTAGILPVLGSTSWLGYDFCATTSGLNRDDNSYTVGMFGPNNAISPYSGRGPGANGEVKPNITAPGATIRTAAADGGYSTVFGGDYGAAHVAGTVALLWSAAPSLRRDIAATRALLDRTAIDVNDTSCGGTAEKNNVWGEGRLDAYAAVRDAPREAVGGLTGKITSQDGTPLAKAVVTVSGAQTRTVVTDAGGNYELVRLAAGDHRVRVKKLGYRTATATANVPASSTVTRDVLLRPLPAHTVSGTVTIDGAPQKGAHVAVAGTLESVETDAAGRYRITLPRGEHELAVTSVPESCAGGRTVSIEVDADLAKDIALPRRTDSFGYSCAVGTEPYVAGTEVRPVGRQFIQLPFAFPFYGESHREIFITKDGYLTLDRTSRSNTNYPLPSYLSQVGAIYPFWEAGTSPDFSNPWLYTATLGTAPNRTFVLEWRNVAPMRDPESRLSYSVLLGEDGTIGFRYRGISNDLTAGSSATVGIEGKRDKAEALLFSYDRPVLTDGMSLTFTPQRHGLVSGTIVDAGDGRPLANATVKIGDEVTITAADGTFVKQILSDDHRITVSKENYGTVTREVDVEAGKRTTVDLALTTGR</sequence>
<dbReference type="GO" id="GO:0030246">
    <property type="term" value="F:carbohydrate binding"/>
    <property type="evidence" value="ECO:0007669"/>
    <property type="project" value="InterPro"/>
</dbReference>
<keyword evidence="4" id="KW-0720">Serine protease</keyword>
<evidence type="ECO:0000259" key="7">
    <source>
        <dbReference type="Pfam" id="PF00082"/>
    </source>
</evidence>
<comment type="caution">
    <text evidence="5">Lacks conserved residue(s) required for the propagation of feature annotation.</text>
</comment>
<dbReference type="PROSITE" id="PS51892">
    <property type="entry name" value="SUBTILASE"/>
    <property type="match status" value="1"/>
</dbReference>
<dbReference type="Pfam" id="PF13620">
    <property type="entry name" value="CarboxypepD_reg"/>
    <property type="match status" value="3"/>
</dbReference>
<evidence type="ECO:0000313" key="8">
    <source>
        <dbReference type="EMBL" id="GII92159.1"/>
    </source>
</evidence>
<keyword evidence="3" id="KW-0378">Hydrolase</keyword>
<reference evidence="8" key="1">
    <citation type="submission" date="2021-01" db="EMBL/GenBank/DDBJ databases">
        <title>Whole genome shotgun sequence of Sinosporangium siamense NBRC 109515.</title>
        <authorList>
            <person name="Komaki H."/>
            <person name="Tamura T."/>
        </authorList>
    </citation>
    <scope>NUCLEOTIDE SEQUENCE</scope>
    <source>
        <strain evidence="8">NBRC 109515</strain>
    </source>
</reference>
<dbReference type="InterPro" id="IPR000209">
    <property type="entry name" value="Peptidase_S8/S53_dom"/>
</dbReference>
<dbReference type="GO" id="GO:0006508">
    <property type="term" value="P:proteolysis"/>
    <property type="evidence" value="ECO:0007669"/>
    <property type="project" value="UniProtKB-KW"/>
</dbReference>
<evidence type="ECO:0000256" key="3">
    <source>
        <dbReference type="ARBA" id="ARBA00022801"/>
    </source>
</evidence>
<protein>
    <submittedName>
        <fullName evidence="8">Peptidase S8</fullName>
    </submittedName>
</protein>
<keyword evidence="2" id="KW-0645">Protease</keyword>
<dbReference type="InterPro" id="IPR036852">
    <property type="entry name" value="Peptidase_S8/S53_dom_sf"/>
</dbReference>
<organism evidence="8 9">
    <name type="scientific">Sinosporangium siamense</name>
    <dbReference type="NCBI Taxonomy" id="1367973"/>
    <lineage>
        <taxon>Bacteria</taxon>
        <taxon>Bacillati</taxon>
        <taxon>Actinomycetota</taxon>
        <taxon>Actinomycetes</taxon>
        <taxon>Streptosporangiales</taxon>
        <taxon>Streptosporangiaceae</taxon>
        <taxon>Sinosporangium</taxon>
    </lineage>
</organism>